<dbReference type="Proteomes" id="UP001568698">
    <property type="component" value="Unassembled WGS sequence"/>
</dbReference>
<dbReference type="EMBL" id="JBGLYH010000006">
    <property type="protein sequence ID" value="MEZ7195847.1"/>
    <property type="molecule type" value="Genomic_DNA"/>
</dbReference>
<dbReference type="SUPFAM" id="SSF53448">
    <property type="entry name" value="Nucleotide-diphospho-sugar transferases"/>
    <property type="match status" value="1"/>
</dbReference>
<comment type="caution">
    <text evidence="5">The sequence shown here is derived from an EMBL/GenBank/DDBJ whole genome shotgun (WGS) entry which is preliminary data.</text>
</comment>
<evidence type="ECO:0000256" key="1">
    <source>
        <dbReference type="ARBA" id="ARBA00006739"/>
    </source>
</evidence>
<keyword evidence="2 5" id="KW-0328">Glycosyltransferase</keyword>
<dbReference type="InterPro" id="IPR029044">
    <property type="entry name" value="Nucleotide-diphossugar_trans"/>
</dbReference>
<keyword evidence="3 5" id="KW-0808">Transferase</keyword>
<dbReference type="Pfam" id="PF00535">
    <property type="entry name" value="Glycos_transf_2"/>
    <property type="match status" value="1"/>
</dbReference>
<protein>
    <submittedName>
        <fullName evidence="5">Glycosyltransferase family 2 protein</fullName>
        <ecNumber evidence="5">2.4.-.-</ecNumber>
    </submittedName>
</protein>
<evidence type="ECO:0000259" key="4">
    <source>
        <dbReference type="Pfam" id="PF00535"/>
    </source>
</evidence>
<evidence type="ECO:0000313" key="5">
    <source>
        <dbReference type="EMBL" id="MEZ7195847.1"/>
    </source>
</evidence>
<evidence type="ECO:0000256" key="2">
    <source>
        <dbReference type="ARBA" id="ARBA00022676"/>
    </source>
</evidence>
<evidence type="ECO:0000256" key="3">
    <source>
        <dbReference type="ARBA" id="ARBA00022679"/>
    </source>
</evidence>
<dbReference type="Gene3D" id="3.90.550.10">
    <property type="entry name" value="Spore Coat Polysaccharide Biosynthesis Protein SpsA, Chain A"/>
    <property type="match status" value="1"/>
</dbReference>
<evidence type="ECO:0000313" key="6">
    <source>
        <dbReference type="Proteomes" id="UP001568698"/>
    </source>
</evidence>
<dbReference type="GO" id="GO:0016757">
    <property type="term" value="F:glycosyltransferase activity"/>
    <property type="evidence" value="ECO:0007669"/>
    <property type="project" value="UniProtKB-KW"/>
</dbReference>
<dbReference type="RefSeq" id="WP_371385390.1">
    <property type="nucleotide sequence ID" value="NZ_JBGLYH010000006.1"/>
</dbReference>
<feature type="domain" description="Glycosyltransferase 2-like" evidence="4">
    <location>
        <begin position="237"/>
        <end position="357"/>
    </location>
</feature>
<comment type="similarity">
    <text evidence="1">Belongs to the glycosyltransferase 2 family.</text>
</comment>
<dbReference type="EC" id="2.4.-.-" evidence="5"/>
<accession>A0ABV4JYP9</accession>
<keyword evidence="6" id="KW-1185">Reference proteome</keyword>
<dbReference type="PANTHER" id="PTHR43179:SF12">
    <property type="entry name" value="GALACTOFURANOSYLTRANSFERASE GLFT2"/>
    <property type="match status" value="1"/>
</dbReference>
<sequence>MSTGRADLPATFWRALPDDLKALLRLGFTGRSQLLDVAGRCLHAGRTDLAEDLARIAGDALNTLACDHPLDGGLAAELLAADPAVALLAPEAVARLRVLADHWARPTDSAPLLDILAARDFGRTRAFLTQAVLDEPGNLFWREQAVTVGTVENVPDFVFACLDAPSPEDVRPVLAMAVERARTLFSPRQAPSPEALLAAARRAPWNAGLALRAFDALSGAADQRDPLPGRTAVLLYSWNKADELGSTLDSLLVSDLIGCSVFVLDNGSTDGTAEVLARREARFADVLGAGRFTVVSLPVNIGAAAARNWLLHLDAVQAHDFCCYLDDDVELPPDWLARLGAAVNRYPEAGVWGCKVVDHANPLCIQSADSHLAMDPAERADLTRLDPNPFSLTDLHVQTLDTGGFDFMRPCASVTGCCHLFRTRTLLESGDFAIQLSPSQYDDMEHDLRLCEAGLFPVYQGHLAVRHRKRTGTASLTSTREHGSALGNKYKMQTMHTRADIAAAIQAEQALLEADLLDKLDYLEGV</sequence>
<gene>
    <name evidence="5" type="ORF">AB6M95_03730</name>
</gene>
<name>A0ABV4JYP9_9BACT</name>
<organism evidence="5 6">
    <name type="scientific">Pseudodesulfovibrio karagichevae</name>
    <dbReference type="NCBI Taxonomy" id="3239305"/>
    <lineage>
        <taxon>Bacteria</taxon>
        <taxon>Pseudomonadati</taxon>
        <taxon>Thermodesulfobacteriota</taxon>
        <taxon>Desulfovibrionia</taxon>
        <taxon>Desulfovibrionales</taxon>
        <taxon>Desulfovibrionaceae</taxon>
    </lineage>
</organism>
<dbReference type="InterPro" id="IPR001173">
    <property type="entry name" value="Glyco_trans_2-like"/>
</dbReference>
<proteinExistence type="inferred from homology"/>
<dbReference type="PANTHER" id="PTHR43179">
    <property type="entry name" value="RHAMNOSYLTRANSFERASE WBBL"/>
    <property type="match status" value="1"/>
</dbReference>
<reference evidence="5 6" key="1">
    <citation type="submission" date="2024-08" db="EMBL/GenBank/DDBJ databases">
        <title>Sulfate-reducing bacteria isolated from formation water of the oil field in Kazakhstan and description of Pseudodesulfovibrio sp.</title>
        <authorList>
            <person name="Bidzhieva S.K."/>
            <person name="Tourova T.P."/>
            <person name="Grouzdev D.S."/>
            <person name="Beletsky A.V."/>
            <person name="Sokolova D.S."/>
            <person name="Samigullina S.R."/>
            <person name="Poltaraus A.B."/>
            <person name="Avtukh A.N."/>
            <person name="Tereshina V.M."/>
            <person name="Zhaparov N.S."/>
            <person name="Mardanov A.V."/>
            <person name="Nazina T.N."/>
        </authorList>
    </citation>
    <scope>NUCLEOTIDE SEQUENCE [LARGE SCALE GENOMIC DNA]</scope>
    <source>
        <strain evidence="5 6">9FUS</strain>
    </source>
</reference>
<dbReference type="CDD" id="cd00761">
    <property type="entry name" value="Glyco_tranf_GTA_type"/>
    <property type="match status" value="1"/>
</dbReference>